<dbReference type="InterPro" id="IPR027275">
    <property type="entry name" value="PRC-brl_dom"/>
</dbReference>
<evidence type="ECO:0000313" key="4">
    <source>
        <dbReference type="Proteomes" id="UP001244341"/>
    </source>
</evidence>
<accession>A0ABY8TKF4</accession>
<evidence type="ECO:0000313" key="3">
    <source>
        <dbReference type="EMBL" id="WIA08858.1"/>
    </source>
</evidence>
<feature type="region of interest" description="Disordered" evidence="1">
    <location>
        <begin position="314"/>
        <end position="465"/>
    </location>
</feature>
<gene>
    <name evidence="3" type="ORF">OEZ85_008279</name>
</gene>
<dbReference type="EMBL" id="CP126208">
    <property type="protein sequence ID" value="WIA08858.1"/>
    <property type="molecule type" value="Genomic_DNA"/>
</dbReference>
<evidence type="ECO:0000259" key="2">
    <source>
        <dbReference type="Pfam" id="PF05239"/>
    </source>
</evidence>
<organism evidence="3 4">
    <name type="scientific">Tetradesmus obliquus</name>
    <name type="common">Green alga</name>
    <name type="synonym">Acutodesmus obliquus</name>
    <dbReference type="NCBI Taxonomy" id="3088"/>
    <lineage>
        <taxon>Eukaryota</taxon>
        <taxon>Viridiplantae</taxon>
        <taxon>Chlorophyta</taxon>
        <taxon>core chlorophytes</taxon>
        <taxon>Chlorophyceae</taxon>
        <taxon>CS clade</taxon>
        <taxon>Sphaeropleales</taxon>
        <taxon>Scenedesmaceae</taxon>
        <taxon>Tetradesmus</taxon>
    </lineage>
</organism>
<sequence>MARGNPYPATPVYLELTQVLNKQVVTRTSGRALGTISGAWLDPARGSLVSFDLDERRPGSSGGLGLSTPARAGNIPLSALRQIGDVVLVHDESGLYEQDLDGRLGFVNPVGLDVRTRTGEFLGKVRDLSFSPDSGAIARITYDEFGLPFLPISFFDCYSVAMQDVLSIGRSDLIVYDDAKYRERKESNGLFAAIPSLLKSLNGGRSGGGGAQLALPAPASGTSVMYRLGAAGSTGGSTSGRYLPADYSYEQWQADLRRWEAETGMTYEQYLRTQGQPQARAVLPPAGSTAAQPGAAAYQAGYGSQQGYGMIPAAAQQQQQPGYTPQQQYAQPGLQQQRPARMMQPQQQQQQQQQQPLQQQQPAQQQRFDARQAWPQYAGRPLQQQQQQQQPGAAQQQQPQQPQQQQQQQQQPGRPVNEWLDRETRPRMADALADGVLPMTEDGSAAGQQQPQQQQQQQQALQQEA</sequence>
<name>A0ABY8TKF4_TETOB</name>
<feature type="compositionally biased region" description="Low complexity" evidence="1">
    <location>
        <begin position="314"/>
        <end position="366"/>
    </location>
</feature>
<feature type="domain" description="PRC-barrel" evidence="2">
    <location>
        <begin position="107"/>
        <end position="144"/>
    </location>
</feature>
<proteinExistence type="predicted"/>
<feature type="compositionally biased region" description="Low complexity" evidence="1">
    <location>
        <begin position="383"/>
        <end position="413"/>
    </location>
</feature>
<dbReference type="PANTHER" id="PTHR36740:SF1">
    <property type="entry name" value="PRC-BARREL DOMAIN-CONTAINING PROTEIN"/>
    <property type="match status" value="1"/>
</dbReference>
<dbReference type="Proteomes" id="UP001244341">
    <property type="component" value="Chromosome 1b"/>
</dbReference>
<keyword evidence="4" id="KW-1185">Reference proteome</keyword>
<evidence type="ECO:0000256" key="1">
    <source>
        <dbReference type="SAM" id="MobiDB-lite"/>
    </source>
</evidence>
<dbReference type="SUPFAM" id="SSF50346">
    <property type="entry name" value="PRC-barrel domain"/>
    <property type="match status" value="1"/>
</dbReference>
<dbReference type="Gene3D" id="2.30.30.240">
    <property type="entry name" value="PRC-barrel domain"/>
    <property type="match status" value="1"/>
</dbReference>
<dbReference type="Pfam" id="PF05239">
    <property type="entry name" value="PRC"/>
    <property type="match status" value="1"/>
</dbReference>
<reference evidence="3 4" key="1">
    <citation type="submission" date="2023-05" db="EMBL/GenBank/DDBJ databases">
        <title>A 100% complete, gapless, phased diploid assembly of the Scenedesmus obliquus UTEX 3031 genome.</title>
        <authorList>
            <person name="Biondi T.C."/>
            <person name="Hanschen E.R."/>
            <person name="Kwon T."/>
            <person name="Eng W."/>
            <person name="Kruse C.P.S."/>
            <person name="Koehler S.I."/>
            <person name="Kunde Y."/>
            <person name="Gleasner C.D."/>
            <person name="You Mak K.T."/>
            <person name="Polle J."/>
            <person name="Hovde B.T."/>
            <person name="Starkenburg S.R."/>
        </authorList>
    </citation>
    <scope>NUCLEOTIDE SEQUENCE [LARGE SCALE GENOMIC DNA]</scope>
    <source>
        <strain evidence="3 4">DOE0152z</strain>
    </source>
</reference>
<protein>
    <recommendedName>
        <fullName evidence="2">PRC-barrel domain-containing protein</fullName>
    </recommendedName>
</protein>
<dbReference type="InterPro" id="IPR011033">
    <property type="entry name" value="PRC_barrel-like_sf"/>
</dbReference>
<feature type="compositionally biased region" description="Basic and acidic residues" evidence="1">
    <location>
        <begin position="419"/>
        <end position="428"/>
    </location>
</feature>
<dbReference type="PANTHER" id="PTHR36740">
    <property type="entry name" value="PRC DOMAIN-CONTAINING PROTEIN"/>
    <property type="match status" value="1"/>
</dbReference>
<feature type="compositionally biased region" description="Low complexity" evidence="1">
    <location>
        <begin position="448"/>
        <end position="465"/>
    </location>
</feature>